<name>A0A2Z6IN92_ACIFI</name>
<organism evidence="1 2">
    <name type="scientific">Acidithiobacillus ferridurans</name>
    <dbReference type="NCBI Taxonomy" id="1232575"/>
    <lineage>
        <taxon>Bacteria</taxon>
        <taxon>Pseudomonadati</taxon>
        <taxon>Pseudomonadota</taxon>
        <taxon>Acidithiobacillia</taxon>
        <taxon>Acidithiobacillales</taxon>
        <taxon>Acidithiobacillaceae</taxon>
        <taxon>Acidithiobacillus</taxon>
    </lineage>
</organism>
<dbReference type="Proteomes" id="UP000280188">
    <property type="component" value="Chromosome"/>
</dbReference>
<protein>
    <submittedName>
        <fullName evidence="1">Uncharacterized protein</fullName>
    </submittedName>
</protein>
<evidence type="ECO:0000313" key="2">
    <source>
        <dbReference type="Proteomes" id="UP000280188"/>
    </source>
</evidence>
<dbReference type="RefSeq" id="WP_126605430.1">
    <property type="nucleotide sequence ID" value="NZ_AP018795.1"/>
</dbReference>
<dbReference type="AlphaFoldDB" id="A0A2Z6IN92"/>
<evidence type="ECO:0000313" key="1">
    <source>
        <dbReference type="EMBL" id="BBF66424.1"/>
    </source>
</evidence>
<dbReference type="EMBL" id="AP018795">
    <property type="protein sequence ID" value="BBF66424.1"/>
    <property type="molecule type" value="Genomic_DNA"/>
</dbReference>
<accession>A0A2Z6IN92</accession>
<dbReference type="KEGG" id="afj:AFERRID_26420"/>
<proteinExistence type="predicted"/>
<keyword evidence="2" id="KW-1185">Reference proteome</keyword>
<gene>
    <name evidence="1" type="ORF">AFERRID_26420</name>
</gene>
<sequence>MDAEASRRLHTWQGDAVETISEEEEAVLAAFASFSEETQRLDKVAQVRADWVKKLDALALHLERHGLEGWELQFQAAGFVKDVDGLYAYPDPDLPGVQKAWDALHAALKLEEEPEDPGPELIATISDPEEPWEQPQRDMQELAGAVPDGWEMDSSHTHQARDAVIPICDHQASLDVPRKPDTIDVLANRICEDAGDGIARRSLEEFLDSCCKTEASLSGIHDQAKADKWSYPESITSTPTLPDPVPFRESMASCKVKDVIRKLRGELARTMAGINLVEAAGRTIDEKDLQAMMTAFTALLGYLTPLSSENAVNLKMASMRLDIQVMEFQVSKYRDIAQKCRDIVDSMRHGYHVSRTAHQVALKTADALYDAYVSEIRKLYTTPMALISNDLPKGLCTILEKGGCKTVEDLALLTEEKIRSINGVGHARLGVVREFFRRHNLPALSLSVPAFAGLGWRSVANRNETGNYRWRAPKCYGNLVFVAAMDGWSSSVFMTHLAEGNQ</sequence>
<reference evidence="1 2" key="1">
    <citation type="journal article" date="2018" name="Microbiol. Resour. Announc.">
        <title>Complete Genome Sequence of Acidithiobacillus ferridurans JCM 18981.</title>
        <authorList>
            <person name="Miyauchi T."/>
            <person name="Kouzuma A."/>
            <person name="Abe T."/>
            <person name="Watanabe K."/>
        </authorList>
    </citation>
    <scope>NUCLEOTIDE SEQUENCE [LARGE SCALE GENOMIC DNA]</scope>
    <source>
        <strain evidence="2">ATCC 33020 / DSM 29468 / JCM 18981 / 11Fe</strain>
    </source>
</reference>